<dbReference type="RefSeq" id="WP_377834008.1">
    <property type="nucleotide sequence ID" value="NZ_JBHRSK010000011.1"/>
</dbReference>
<evidence type="ECO:0000256" key="1">
    <source>
        <dbReference type="SAM" id="Phobius"/>
    </source>
</evidence>
<keyword evidence="1" id="KW-0472">Membrane</keyword>
<organism evidence="2 3">
    <name type="scientific">Acidimangrovimonas pyrenivorans</name>
    <dbReference type="NCBI Taxonomy" id="2030798"/>
    <lineage>
        <taxon>Bacteria</taxon>
        <taxon>Pseudomonadati</taxon>
        <taxon>Pseudomonadota</taxon>
        <taxon>Alphaproteobacteria</taxon>
        <taxon>Rhodobacterales</taxon>
        <taxon>Paracoccaceae</taxon>
        <taxon>Acidimangrovimonas</taxon>
    </lineage>
</organism>
<proteinExistence type="predicted"/>
<evidence type="ECO:0000313" key="2">
    <source>
        <dbReference type="EMBL" id="MFC2969299.1"/>
    </source>
</evidence>
<keyword evidence="3" id="KW-1185">Reference proteome</keyword>
<reference evidence="3" key="1">
    <citation type="journal article" date="2019" name="Int. J. Syst. Evol. Microbiol.">
        <title>The Global Catalogue of Microorganisms (GCM) 10K type strain sequencing project: providing services to taxonomists for standard genome sequencing and annotation.</title>
        <authorList>
            <consortium name="The Broad Institute Genomics Platform"/>
            <consortium name="The Broad Institute Genome Sequencing Center for Infectious Disease"/>
            <person name="Wu L."/>
            <person name="Ma J."/>
        </authorList>
    </citation>
    <scope>NUCLEOTIDE SEQUENCE [LARGE SCALE GENOMIC DNA]</scope>
    <source>
        <strain evidence="3">KCTC 62192</strain>
    </source>
</reference>
<evidence type="ECO:0000313" key="3">
    <source>
        <dbReference type="Proteomes" id="UP001595443"/>
    </source>
</evidence>
<feature type="transmembrane region" description="Helical" evidence="1">
    <location>
        <begin position="320"/>
        <end position="347"/>
    </location>
</feature>
<protein>
    <submittedName>
        <fullName evidence="2">Uncharacterized protein</fullName>
    </submittedName>
</protein>
<comment type="caution">
    <text evidence="2">The sequence shown here is derived from an EMBL/GenBank/DDBJ whole genome shotgun (WGS) entry which is preliminary data.</text>
</comment>
<sequence>MVRALARVALTLVLLASLTGLVWTARDVLRTPALQPLVARSAEGIRAASNLMMAAEATPENVTARLRTLLAETPRNWLAIAAVEGVAERRAIALPADLAAARQAAWDEDHSWSATAGKCAACAIDAASCELSAVLICQAPMVLTPLGDIAGVGSESWHYLTGAQVDRLNLGLSLAGLGATALVLVSGGSSVSVKLGAGTLRLAHRMGLVSERLGRFVLHSVEAGIDWARLPAARGRDDLIALVDPRVLRPLAETLDDLGRIGARLSPTETLHLLRYIDGPADARRMARASEALGERTVGRLELLGKSRFLRATLRFSAHALGLIAGLFGLIWAGGTLIAHALGHAALRRQRRWARARQRT</sequence>
<accession>A0ABV7AIT1</accession>
<keyword evidence="1" id="KW-1133">Transmembrane helix</keyword>
<dbReference type="EMBL" id="JBHRSK010000011">
    <property type="protein sequence ID" value="MFC2969299.1"/>
    <property type="molecule type" value="Genomic_DNA"/>
</dbReference>
<keyword evidence="1" id="KW-0812">Transmembrane</keyword>
<gene>
    <name evidence="2" type="ORF">ACFOES_14430</name>
</gene>
<name>A0ABV7AIT1_9RHOB</name>
<dbReference type="Proteomes" id="UP001595443">
    <property type="component" value="Unassembled WGS sequence"/>
</dbReference>